<dbReference type="Proteomes" id="UP001611383">
    <property type="component" value="Chromosome"/>
</dbReference>
<proteinExistence type="predicted"/>
<feature type="transmembrane region" description="Helical" evidence="1">
    <location>
        <begin position="17"/>
        <end position="36"/>
    </location>
</feature>
<organism evidence="2 3">
    <name type="scientific">Archangium minus</name>
    <dbReference type="NCBI Taxonomy" id="83450"/>
    <lineage>
        <taxon>Bacteria</taxon>
        <taxon>Pseudomonadati</taxon>
        <taxon>Myxococcota</taxon>
        <taxon>Myxococcia</taxon>
        <taxon>Myxococcales</taxon>
        <taxon>Cystobacterineae</taxon>
        <taxon>Archangiaceae</taxon>
        <taxon>Archangium</taxon>
    </lineage>
</organism>
<keyword evidence="1" id="KW-1133">Transmembrane helix</keyword>
<evidence type="ECO:0000313" key="2">
    <source>
        <dbReference type="EMBL" id="WNG45463.1"/>
    </source>
</evidence>
<keyword evidence="3" id="KW-1185">Reference proteome</keyword>
<dbReference type="RefSeq" id="WP_395820334.1">
    <property type="nucleotide sequence ID" value="NZ_CP043494.1"/>
</dbReference>
<protein>
    <submittedName>
        <fullName evidence="2">Uncharacterized protein</fullName>
    </submittedName>
</protein>
<keyword evidence="1" id="KW-0812">Transmembrane</keyword>
<name>A0ABY9WQD8_9BACT</name>
<sequence length="210" mass="23416">MLASKWLFSVLKFVHEYYGILFGVAVLTFLAAGVLLRKAAPRAKAGGVLLVALLAAYVYLGVAGFDTLAVWVQRNGVEGEVLLSRQEPSNTFVNKRRLHNFVGFLKRRGSEELHPIEFLETNILQSPEVEGFHPRVGKTYPVRFVEAYPDFFVFDHGGAQGAALTQECYARSRRQPDLVARSQLKPGDAALQKELLENGTFIIEKCSQVF</sequence>
<dbReference type="EMBL" id="CP043494">
    <property type="protein sequence ID" value="WNG45463.1"/>
    <property type="molecule type" value="Genomic_DNA"/>
</dbReference>
<feature type="transmembrane region" description="Helical" evidence="1">
    <location>
        <begin position="48"/>
        <end position="72"/>
    </location>
</feature>
<reference evidence="2 3" key="1">
    <citation type="submission" date="2019-08" db="EMBL/GenBank/DDBJ databases">
        <title>Archangium and Cystobacter genomes.</title>
        <authorList>
            <person name="Chen I.-C.K."/>
            <person name="Wielgoss S."/>
        </authorList>
    </citation>
    <scope>NUCLEOTIDE SEQUENCE [LARGE SCALE GENOMIC DNA]</scope>
    <source>
        <strain evidence="2 3">Cbm 6</strain>
    </source>
</reference>
<evidence type="ECO:0000256" key="1">
    <source>
        <dbReference type="SAM" id="Phobius"/>
    </source>
</evidence>
<gene>
    <name evidence="2" type="ORF">F0U60_16165</name>
</gene>
<accession>A0ABY9WQD8</accession>
<keyword evidence="1" id="KW-0472">Membrane</keyword>
<evidence type="ECO:0000313" key="3">
    <source>
        <dbReference type="Proteomes" id="UP001611383"/>
    </source>
</evidence>